<evidence type="ECO:0000313" key="2">
    <source>
        <dbReference type="EMBL" id="KAJ7783973.1"/>
    </source>
</evidence>
<keyword evidence="3" id="KW-1185">Reference proteome</keyword>
<proteinExistence type="predicted"/>
<accession>A0AAD7KF97</accession>
<feature type="region of interest" description="Disordered" evidence="1">
    <location>
        <begin position="160"/>
        <end position="209"/>
    </location>
</feature>
<evidence type="ECO:0000313" key="3">
    <source>
        <dbReference type="Proteomes" id="UP001215280"/>
    </source>
</evidence>
<dbReference type="EMBL" id="JARJLG010000002">
    <property type="protein sequence ID" value="KAJ7783973.1"/>
    <property type="molecule type" value="Genomic_DNA"/>
</dbReference>
<dbReference type="Proteomes" id="UP001215280">
    <property type="component" value="Unassembled WGS sequence"/>
</dbReference>
<evidence type="ECO:0000256" key="1">
    <source>
        <dbReference type="SAM" id="MobiDB-lite"/>
    </source>
</evidence>
<name>A0AAD7KF97_9AGAR</name>
<reference evidence="2" key="1">
    <citation type="submission" date="2023-03" db="EMBL/GenBank/DDBJ databases">
        <title>Massive genome expansion in bonnet fungi (Mycena s.s.) driven by repeated elements and novel gene families across ecological guilds.</title>
        <authorList>
            <consortium name="Lawrence Berkeley National Laboratory"/>
            <person name="Harder C.B."/>
            <person name="Miyauchi S."/>
            <person name="Viragh M."/>
            <person name="Kuo A."/>
            <person name="Thoen E."/>
            <person name="Andreopoulos B."/>
            <person name="Lu D."/>
            <person name="Skrede I."/>
            <person name="Drula E."/>
            <person name="Henrissat B."/>
            <person name="Morin E."/>
            <person name="Kohler A."/>
            <person name="Barry K."/>
            <person name="LaButti K."/>
            <person name="Morin E."/>
            <person name="Salamov A."/>
            <person name="Lipzen A."/>
            <person name="Mereny Z."/>
            <person name="Hegedus B."/>
            <person name="Baldrian P."/>
            <person name="Stursova M."/>
            <person name="Weitz H."/>
            <person name="Taylor A."/>
            <person name="Grigoriev I.V."/>
            <person name="Nagy L.G."/>
            <person name="Martin F."/>
            <person name="Kauserud H."/>
        </authorList>
    </citation>
    <scope>NUCLEOTIDE SEQUENCE</scope>
    <source>
        <strain evidence="2">CBHHK188m</strain>
    </source>
</reference>
<feature type="compositionally biased region" description="Polar residues" evidence="1">
    <location>
        <begin position="172"/>
        <end position="191"/>
    </location>
</feature>
<organism evidence="2 3">
    <name type="scientific">Mycena maculata</name>
    <dbReference type="NCBI Taxonomy" id="230809"/>
    <lineage>
        <taxon>Eukaryota</taxon>
        <taxon>Fungi</taxon>
        <taxon>Dikarya</taxon>
        <taxon>Basidiomycota</taxon>
        <taxon>Agaricomycotina</taxon>
        <taxon>Agaricomycetes</taxon>
        <taxon>Agaricomycetidae</taxon>
        <taxon>Agaricales</taxon>
        <taxon>Marasmiineae</taxon>
        <taxon>Mycenaceae</taxon>
        <taxon>Mycena</taxon>
    </lineage>
</organism>
<protein>
    <submittedName>
        <fullName evidence="2">Uncharacterized protein</fullName>
    </submittedName>
</protein>
<dbReference type="AlphaFoldDB" id="A0AAD7KF97"/>
<sequence>MADHLWLPLGLSSRAKALSEAVADLRSSLPAELLATNTVKSKLELFESEIFSLRSAVVPPNSFHASNAIPAIKQLAQRAHETLWDDLPLHAIRNAHKGRAKELTDTDEDGQHTAEIYVAYYKFLQLRNPGLKDDPGPEYREFLHLERFLCAGSGTVPSGNIDGATSAPAPSMSLTTAPVSSSPSRKTTSHPGSKAEKNFMSRLGAMVKH</sequence>
<comment type="caution">
    <text evidence="2">The sequence shown here is derived from an EMBL/GenBank/DDBJ whole genome shotgun (WGS) entry which is preliminary data.</text>
</comment>
<gene>
    <name evidence="2" type="ORF">DFH07DRAFT_789737</name>
</gene>